<protein>
    <recommendedName>
        <fullName evidence="4">HARP domain-containing protein</fullName>
    </recommendedName>
</protein>
<evidence type="ECO:0000256" key="1">
    <source>
        <dbReference type="SAM" id="MobiDB-lite"/>
    </source>
</evidence>
<evidence type="ECO:0000313" key="2">
    <source>
        <dbReference type="EMBL" id="MDR6293346.1"/>
    </source>
</evidence>
<dbReference type="EMBL" id="JAVDPW010000011">
    <property type="protein sequence ID" value="MDR6293346.1"/>
    <property type="molecule type" value="Genomic_DNA"/>
</dbReference>
<dbReference type="RefSeq" id="WP_309800247.1">
    <property type="nucleotide sequence ID" value="NZ_JAVDPW010000011.1"/>
</dbReference>
<evidence type="ECO:0000313" key="3">
    <source>
        <dbReference type="Proteomes" id="UP001262410"/>
    </source>
</evidence>
<evidence type="ECO:0008006" key="4">
    <source>
        <dbReference type="Google" id="ProtNLM"/>
    </source>
</evidence>
<reference evidence="2 3" key="1">
    <citation type="submission" date="2023-07" db="EMBL/GenBank/DDBJ databases">
        <title>Sorghum-associated microbial communities from plants grown in Nebraska, USA.</title>
        <authorList>
            <person name="Schachtman D."/>
        </authorList>
    </citation>
    <scope>NUCLEOTIDE SEQUENCE [LARGE SCALE GENOMIC DNA]</scope>
    <source>
        <strain evidence="2 3">584</strain>
    </source>
</reference>
<feature type="region of interest" description="Disordered" evidence="1">
    <location>
        <begin position="287"/>
        <end position="307"/>
    </location>
</feature>
<name>A0ABU1JXI9_9PROT</name>
<accession>A0ABU1JXI9</accession>
<gene>
    <name evidence="2" type="ORF">E9232_005896</name>
</gene>
<dbReference type="Proteomes" id="UP001262410">
    <property type="component" value="Unassembled WGS sequence"/>
</dbReference>
<comment type="caution">
    <text evidence="2">The sequence shown here is derived from an EMBL/GenBank/DDBJ whole genome shotgun (WGS) entry which is preliminary data.</text>
</comment>
<proteinExistence type="predicted"/>
<keyword evidence="3" id="KW-1185">Reference proteome</keyword>
<sequence length="307" mass="35950">MRSAIQQPAAQDRAIELRPVDGDKPGIQARFPYDRAMVERFMKAFPRARWREAEAAWFIPGTTAERRLTRWLAREMPPGGDHGDAKGRDAYAFDPIASPYLEVADDLRVRTPYSRTVIDQMRAIPWSWWDAEARAWRVPFRSYDELWRRWPEIEEAARRNEPEERRRRREAEWDPERQRRAAALAAERRRHRYPVAADDLPPLDRPVMTERFGMLVFVEIAGEVVEPAEAAPFYPHLGMAPIDHVWAAWRRPSLDELIGVWPARAEAGDAERARGWWRPTRGELRQGRRDARIRERTSERRVAASEA</sequence>
<organism evidence="2 3">
    <name type="scientific">Inquilinus ginsengisoli</name>
    <dbReference type="NCBI Taxonomy" id="363840"/>
    <lineage>
        <taxon>Bacteria</taxon>
        <taxon>Pseudomonadati</taxon>
        <taxon>Pseudomonadota</taxon>
        <taxon>Alphaproteobacteria</taxon>
        <taxon>Rhodospirillales</taxon>
        <taxon>Rhodospirillaceae</taxon>
        <taxon>Inquilinus</taxon>
    </lineage>
</organism>